<feature type="compositionally biased region" description="Basic and acidic residues" evidence="1">
    <location>
        <begin position="404"/>
        <end position="422"/>
    </location>
</feature>
<feature type="transmembrane region" description="Helical" evidence="2">
    <location>
        <begin position="89"/>
        <end position="109"/>
    </location>
</feature>
<sequence>MIHCLIRYLSGYVKIQIKGYSPERFLNLCCYHRIRFWGLTRIGTNYELYLSLSDFRKIRPYVRKTHTKVILKKRYGFPFFLYRYRKRKLFFISIFLCIFLIDCYSQFLWDIHFQGNKRWTDTTLTTFLKEEGIYPGMQKKNVDCQGIVKALRKEYNDIVWASASLDGSRLKIQIKENEDALPIISSTQTDKSNKTDSLPADLIASTDGIITNLITRTGIPQVHIGDSVTKGTLLVSGRIDILDDNGEITGYQYTHADADIFADTQISYLDIISCYHNKKVYTKETKKSRFIQIGSVRLETWKPKMSDTSEKLCIEHQLKLGENFSLPVFYGHETIKKYGFKKIKYTKKEMQTILSSRFRYFCKDLEEKGIQINEKNVKIYISAEKATASGTLYLNQQIEEETETERITLERNEPDESVGTDH</sequence>
<dbReference type="EMBL" id="CZBX01000007">
    <property type="protein sequence ID" value="CUQ88044.1"/>
    <property type="molecule type" value="Genomic_DNA"/>
</dbReference>
<dbReference type="AlphaFoldDB" id="A0A174ZLI1"/>
<name>A0A174ZLI1_9FIRM</name>
<keyword evidence="2" id="KW-1133">Transmembrane helix</keyword>
<gene>
    <name evidence="3" type="ORF">ERS852502_01690</name>
</gene>
<evidence type="ECO:0000256" key="1">
    <source>
        <dbReference type="SAM" id="MobiDB-lite"/>
    </source>
</evidence>
<organism evidence="3 4">
    <name type="scientific">[Ruminococcus] torques</name>
    <dbReference type="NCBI Taxonomy" id="33039"/>
    <lineage>
        <taxon>Bacteria</taxon>
        <taxon>Bacillati</taxon>
        <taxon>Bacillota</taxon>
        <taxon>Clostridia</taxon>
        <taxon>Lachnospirales</taxon>
        <taxon>Lachnospiraceae</taxon>
        <taxon>Mediterraneibacter</taxon>
    </lineage>
</organism>
<evidence type="ECO:0000313" key="3">
    <source>
        <dbReference type="EMBL" id="CUQ88044.1"/>
    </source>
</evidence>
<feature type="region of interest" description="Disordered" evidence="1">
    <location>
        <begin position="403"/>
        <end position="422"/>
    </location>
</feature>
<reference evidence="3 4" key="1">
    <citation type="submission" date="2015-09" db="EMBL/GenBank/DDBJ databases">
        <authorList>
            <consortium name="Pathogen Informatics"/>
        </authorList>
    </citation>
    <scope>NUCLEOTIDE SEQUENCE [LARGE SCALE GENOMIC DNA]</scope>
    <source>
        <strain evidence="3 4">2789STDY5834889</strain>
    </source>
</reference>
<proteinExistence type="predicted"/>
<protein>
    <submittedName>
        <fullName evidence="3">Sporulation protein YqfD</fullName>
    </submittedName>
</protein>
<dbReference type="RefSeq" id="WP_055172499.1">
    <property type="nucleotide sequence ID" value="NZ_CZBX01000007.1"/>
</dbReference>
<dbReference type="Proteomes" id="UP000078383">
    <property type="component" value="Unassembled WGS sequence"/>
</dbReference>
<dbReference type="Pfam" id="PF06898">
    <property type="entry name" value="YqfD"/>
    <property type="match status" value="1"/>
</dbReference>
<dbReference type="InterPro" id="IPR010690">
    <property type="entry name" value="YqfD"/>
</dbReference>
<keyword evidence="2" id="KW-0812">Transmembrane</keyword>
<evidence type="ECO:0000256" key="2">
    <source>
        <dbReference type="SAM" id="Phobius"/>
    </source>
</evidence>
<accession>A0A174ZLI1</accession>
<evidence type="ECO:0000313" key="4">
    <source>
        <dbReference type="Proteomes" id="UP000078383"/>
    </source>
</evidence>
<keyword evidence="2" id="KW-0472">Membrane</keyword>